<dbReference type="Proteomes" id="UP000283360">
    <property type="component" value="Unassembled WGS sequence"/>
</dbReference>
<dbReference type="PANTHER" id="PTHR10815:SF5">
    <property type="entry name" value="METHYLATED-DNA--PROTEIN-CYSTEINE METHYLTRANSFERASE"/>
    <property type="match status" value="1"/>
</dbReference>
<evidence type="ECO:0000313" key="12">
    <source>
        <dbReference type="EMBL" id="CUN04012.1"/>
    </source>
</evidence>
<dbReference type="InterPro" id="IPR036388">
    <property type="entry name" value="WH-like_DNA-bd_sf"/>
</dbReference>
<dbReference type="Pfam" id="PF01035">
    <property type="entry name" value="DNA_binding_1"/>
    <property type="match status" value="1"/>
</dbReference>
<dbReference type="Pfam" id="PF02870">
    <property type="entry name" value="Methyltransf_1N"/>
    <property type="match status" value="1"/>
</dbReference>
<comment type="subcellular location">
    <subcellularLocation>
        <location evidence="9">Cytoplasm</location>
    </subcellularLocation>
</comment>
<name>A0A173TMB5_9FIRM</name>
<dbReference type="EC" id="2.1.1.63" evidence="9"/>
<dbReference type="GO" id="GO:0006307">
    <property type="term" value="P:DNA alkylation repair"/>
    <property type="evidence" value="ECO:0007669"/>
    <property type="project" value="UniProtKB-UniRule"/>
</dbReference>
<dbReference type="GO" id="GO:0032259">
    <property type="term" value="P:methylation"/>
    <property type="evidence" value="ECO:0007669"/>
    <property type="project" value="UniProtKB-KW"/>
</dbReference>
<evidence type="ECO:0000256" key="6">
    <source>
        <dbReference type="ARBA" id="ARBA00022763"/>
    </source>
</evidence>
<dbReference type="EMBL" id="BSCI01000002">
    <property type="protein sequence ID" value="GLG85951.1"/>
    <property type="molecule type" value="Genomic_DNA"/>
</dbReference>
<dbReference type="InterPro" id="IPR001497">
    <property type="entry name" value="MethylDNA_cys_MeTrfase_AS"/>
</dbReference>
<feature type="active site" description="Nucleophile; methyl group acceptor" evidence="9">
    <location>
        <position position="136"/>
    </location>
</feature>
<feature type="domain" description="Methylated-DNA-[protein]-cysteine S-methyltransferase DNA binding" evidence="10">
    <location>
        <begin position="80"/>
        <end position="164"/>
    </location>
</feature>
<reference evidence="13" key="3">
    <citation type="submission" date="2022-09" db="EMBL/GenBank/DDBJ databases">
        <title>Draft genome sequence of Coprococcus comes strain 31264.</title>
        <authorList>
            <person name="Atsushi H."/>
            <person name="Moriya O."/>
            <person name="Mitsuo S."/>
        </authorList>
    </citation>
    <scope>NUCLEOTIDE SEQUENCE</scope>
    <source>
        <strain evidence="13">JCM 31264</strain>
    </source>
</reference>
<comment type="catalytic activity">
    <reaction evidence="8 9">
        <text>a 6-O-methyl-2'-deoxyguanosine in DNA + L-cysteinyl-[protein] = S-methyl-L-cysteinyl-[protein] + a 2'-deoxyguanosine in DNA</text>
        <dbReference type="Rhea" id="RHEA:24000"/>
        <dbReference type="Rhea" id="RHEA-COMP:10131"/>
        <dbReference type="Rhea" id="RHEA-COMP:10132"/>
        <dbReference type="Rhea" id="RHEA-COMP:11367"/>
        <dbReference type="Rhea" id="RHEA-COMP:11368"/>
        <dbReference type="ChEBI" id="CHEBI:29950"/>
        <dbReference type="ChEBI" id="CHEBI:82612"/>
        <dbReference type="ChEBI" id="CHEBI:85445"/>
        <dbReference type="ChEBI" id="CHEBI:85448"/>
        <dbReference type="EC" id="2.1.1.63"/>
    </reaction>
</comment>
<reference evidence="12 16" key="1">
    <citation type="submission" date="2015-09" db="EMBL/GenBank/DDBJ databases">
        <authorList>
            <consortium name="Pathogen Informatics"/>
        </authorList>
    </citation>
    <scope>NUCLEOTIDE SEQUENCE [LARGE SCALE GENOMIC DNA]</scope>
    <source>
        <strain evidence="12 16">2789STDY5834962</strain>
    </source>
</reference>
<reference evidence="13" key="4">
    <citation type="submission" date="2022-11" db="EMBL/GenBank/DDBJ databases">
        <title>Draft genome sequence of Coprococcus comes strain 31264.</title>
        <authorList>
            <person name="Hisatomi A."/>
            <person name="Ohkuma M."/>
            <person name="Sakamoto M."/>
        </authorList>
    </citation>
    <scope>NUCLEOTIDE SEQUENCE</scope>
    <source>
        <strain evidence="13">JCM 31264</strain>
    </source>
</reference>
<dbReference type="Gene3D" id="1.10.10.10">
    <property type="entry name" value="Winged helix-like DNA-binding domain superfamily/Winged helix DNA-binding domain"/>
    <property type="match status" value="1"/>
</dbReference>
<gene>
    <name evidence="12" type="primary">ogt</name>
    <name evidence="13" type="ORF">comes_04960</name>
    <name evidence="15" type="ORF">DWX03_09385</name>
    <name evidence="14" type="ORF">DXD67_03675</name>
    <name evidence="12" type="ORF">ERS852574_02313</name>
</gene>
<evidence type="ECO:0000256" key="7">
    <source>
        <dbReference type="ARBA" id="ARBA00023204"/>
    </source>
</evidence>
<keyword evidence="6 9" id="KW-0227">DNA damage</keyword>
<evidence type="ECO:0000256" key="9">
    <source>
        <dbReference type="HAMAP-Rule" id="MF_00772"/>
    </source>
</evidence>
<dbReference type="Proteomes" id="UP000095727">
    <property type="component" value="Unassembled WGS sequence"/>
</dbReference>
<accession>A0A173TMB5</accession>
<dbReference type="EMBL" id="QRXJ01000011">
    <property type="protein sequence ID" value="RGT89469.1"/>
    <property type="molecule type" value="Genomic_DNA"/>
</dbReference>
<dbReference type="SUPFAM" id="SSF46767">
    <property type="entry name" value="Methylated DNA-protein cysteine methyltransferase, C-terminal domain"/>
    <property type="match status" value="1"/>
</dbReference>
<dbReference type="Gene3D" id="3.30.160.70">
    <property type="entry name" value="Methylated DNA-protein cysteine methyltransferase domain"/>
    <property type="match status" value="1"/>
</dbReference>
<feature type="domain" description="Methylguanine DNA methyltransferase ribonuclease-like" evidence="11">
    <location>
        <begin position="2"/>
        <end position="75"/>
    </location>
</feature>
<keyword evidence="4 9" id="KW-0489">Methyltransferase</keyword>
<evidence type="ECO:0000313" key="13">
    <source>
        <dbReference type="EMBL" id="GLG85951.1"/>
    </source>
</evidence>
<evidence type="ECO:0000256" key="4">
    <source>
        <dbReference type="ARBA" id="ARBA00022603"/>
    </source>
</evidence>
<evidence type="ECO:0000313" key="17">
    <source>
        <dbReference type="Proteomes" id="UP000260655"/>
    </source>
</evidence>
<keyword evidence="3 9" id="KW-0963">Cytoplasm</keyword>
<protein>
    <recommendedName>
        <fullName evidence="9">Methylated-DNA--protein-cysteine methyltransferase</fullName>
        <ecNumber evidence="9">2.1.1.63</ecNumber>
    </recommendedName>
    <alternativeName>
        <fullName evidence="9">6-O-methylguanine-DNA methyltransferase</fullName>
        <shortName evidence="9">MGMT</shortName>
    </alternativeName>
    <alternativeName>
        <fullName evidence="9">O-6-methylguanine-DNA-alkyltransferase</fullName>
    </alternativeName>
</protein>
<dbReference type="PROSITE" id="PS00374">
    <property type="entry name" value="MGMT"/>
    <property type="match status" value="1"/>
</dbReference>
<dbReference type="SUPFAM" id="SSF53155">
    <property type="entry name" value="Methylated DNA-protein cysteine methyltransferase domain"/>
    <property type="match status" value="1"/>
</dbReference>
<dbReference type="CDD" id="cd06445">
    <property type="entry name" value="ATase"/>
    <property type="match status" value="1"/>
</dbReference>
<sequence length="168" mass="18684">MLYVSYYDSPIGKITLGAREDVLVGAWFEGQKYYMDKIIEDFEEKKDLPVLDQAEYWLDRYFAGQDPDPEELPLAPAGSDFRKEVWKIIAKIPYGCTITYGKIAKILAVKRGAKSISPQAVGGAVGHNPISVIIPCHRVIGSDGSLTGYAGGLEKKEWLLAHEEAHIR</sequence>
<dbReference type="InterPro" id="IPR008332">
    <property type="entry name" value="MethylG_MeTrfase_N"/>
</dbReference>
<evidence type="ECO:0000313" key="16">
    <source>
        <dbReference type="Proteomes" id="UP000095727"/>
    </source>
</evidence>
<dbReference type="AlphaFoldDB" id="A0A173TMB5"/>
<evidence type="ECO:0000313" key="18">
    <source>
        <dbReference type="Proteomes" id="UP000283360"/>
    </source>
</evidence>
<proteinExistence type="inferred from homology"/>
<dbReference type="FunFam" id="1.10.10.10:FF:000214">
    <property type="entry name" value="Methylated-DNA--protein-cysteine methyltransferase"/>
    <property type="match status" value="1"/>
</dbReference>
<dbReference type="InterPro" id="IPR014048">
    <property type="entry name" value="MethylDNA_cys_MeTrfase_DNA-bd"/>
</dbReference>
<evidence type="ECO:0000259" key="11">
    <source>
        <dbReference type="Pfam" id="PF02870"/>
    </source>
</evidence>
<dbReference type="RefSeq" id="WP_008374672.1">
    <property type="nucleotide sequence ID" value="NZ_BSCI01000002.1"/>
</dbReference>
<dbReference type="InterPro" id="IPR036217">
    <property type="entry name" value="MethylDNA_cys_MeTrfase_DNAb"/>
</dbReference>
<dbReference type="Proteomes" id="UP000260655">
    <property type="component" value="Unassembled WGS sequence"/>
</dbReference>
<evidence type="ECO:0000259" key="10">
    <source>
        <dbReference type="Pfam" id="PF01035"/>
    </source>
</evidence>
<dbReference type="EMBL" id="CYXR01000018">
    <property type="protein sequence ID" value="CUN04012.1"/>
    <property type="molecule type" value="Genomic_DNA"/>
</dbReference>
<comment type="catalytic activity">
    <reaction evidence="1 9">
        <text>a 4-O-methyl-thymidine in DNA + L-cysteinyl-[protein] = a thymidine in DNA + S-methyl-L-cysteinyl-[protein]</text>
        <dbReference type="Rhea" id="RHEA:53428"/>
        <dbReference type="Rhea" id="RHEA-COMP:10131"/>
        <dbReference type="Rhea" id="RHEA-COMP:10132"/>
        <dbReference type="Rhea" id="RHEA-COMP:13555"/>
        <dbReference type="Rhea" id="RHEA-COMP:13556"/>
        <dbReference type="ChEBI" id="CHEBI:29950"/>
        <dbReference type="ChEBI" id="CHEBI:82612"/>
        <dbReference type="ChEBI" id="CHEBI:137386"/>
        <dbReference type="ChEBI" id="CHEBI:137387"/>
        <dbReference type="EC" id="2.1.1.63"/>
    </reaction>
</comment>
<comment type="similarity">
    <text evidence="2 9">Belongs to the MGMT family.</text>
</comment>
<keyword evidence="5 9" id="KW-0808">Transferase</keyword>
<dbReference type="InterPro" id="IPR023546">
    <property type="entry name" value="MGMT"/>
</dbReference>
<dbReference type="GO" id="GO:0003908">
    <property type="term" value="F:methylated-DNA-[protein]-cysteine S-methyltransferase activity"/>
    <property type="evidence" value="ECO:0007669"/>
    <property type="project" value="UniProtKB-UniRule"/>
</dbReference>
<reference evidence="17 18" key="2">
    <citation type="submission" date="2018-08" db="EMBL/GenBank/DDBJ databases">
        <title>A genome reference for cultivated species of the human gut microbiota.</title>
        <authorList>
            <person name="Zou Y."/>
            <person name="Xue W."/>
            <person name="Luo G."/>
        </authorList>
    </citation>
    <scope>NUCLEOTIDE SEQUENCE [LARGE SCALE GENOMIC DNA]</scope>
    <source>
        <strain evidence="15 18">AF18-12LB</strain>
        <strain evidence="14 17">TM07-19</strain>
    </source>
</reference>
<evidence type="ECO:0000256" key="5">
    <source>
        <dbReference type="ARBA" id="ARBA00022679"/>
    </source>
</evidence>
<evidence type="ECO:0000256" key="8">
    <source>
        <dbReference type="ARBA" id="ARBA00049348"/>
    </source>
</evidence>
<keyword evidence="7 9" id="KW-0234">DNA repair</keyword>
<dbReference type="NCBIfam" id="TIGR00589">
    <property type="entry name" value="ogt"/>
    <property type="match status" value="1"/>
</dbReference>
<evidence type="ECO:0000256" key="1">
    <source>
        <dbReference type="ARBA" id="ARBA00001286"/>
    </source>
</evidence>
<dbReference type="HAMAP" id="MF_00772">
    <property type="entry name" value="OGT"/>
    <property type="match status" value="1"/>
</dbReference>
<evidence type="ECO:0000256" key="3">
    <source>
        <dbReference type="ARBA" id="ARBA00022490"/>
    </source>
</evidence>
<comment type="function">
    <text evidence="9">Involved in the cellular defense against the biological effects of O6-methylguanine (O6-MeG) and O4-methylthymine (O4-MeT) in DNA. Repairs the methylated nucleobase in DNA by stoichiometrically transferring the methyl group to a cysteine residue in the enzyme. This is a suicide reaction: the enzyme is irreversibly inactivated.</text>
</comment>
<comment type="miscellaneous">
    <text evidence="9">This enzyme catalyzes only one turnover and therefore is not strictly catalytic. According to one definition, an enzyme is a biocatalyst that acts repeatedly and over many reaction cycles.</text>
</comment>
<keyword evidence="18" id="KW-1185">Reference proteome</keyword>
<evidence type="ECO:0000256" key="2">
    <source>
        <dbReference type="ARBA" id="ARBA00008711"/>
    </source>
</evidence>
<dbReference type="GeneID" id="92825347"/>
<evidence type="ECO:0000313" key="14">
    <source>
        <dbReference type="EMBL" id="RGJ25630.1"/>
    </source>
</evidence>
<dbReference type="PANTHER" id="PTHR10815">
    <property type="entry name" value="METHYLATED-DNA--PROTEIN-CYSTEINE METHYLTRANSFERASE"/>
    <property type="match status" value="1"/>
</dbReference>
<evidence type="ECO:0000313" key="15">
    <source>
        <dbReference type="EMBL" id="RGT89469.1"/>
    </source>
</evidence>
<dbReference type="GO" id="GO:0005737">
    <property type="term" value="C:cytoplasm"/>
    <property type="evidence" value="ECO:0007669"/>
    <property type="project" value="UniProtKB-SubCell"/>
</dbReference>
<dbReference type="Proteomes" id="UP001145109">
    <property type="component" value="Unassembled WGS sequence"/>
</dbReference>
<dbReference type="EMBL" id="QSOV01000002">
    <property type="protein sequence ID" value="RGJ25630.1"/>
    <property type="molecule type" value="Genomic_DNA"/>
</dbReference>
<dbReference type="InterPro" id="IPR036631">
    <property type="entry name" value="MGMT_N_sf"/>
</dbReference>
<organism evidence="12 16">
    <name type="scientific">Coprococcus comes</name>
    <dbReference type="NCBI Taxonomy" id="410072"/>
    <lineage>
        <taxon>Bacteria</taxon>
        <taxon>Bacillati</taxon>
        <taxon>Bacillota</taxon>
        <taxon>Clostridia</taxon>
        <taxon>Lachnospirales</taxon>
        <taxon>Lachnospiraceae</taxon>
        <taxon>Coprococcus</taxon>
    </lineage>
</organism>